<dbReference type="PANTHER" id="PTHR30400:SF0">
    <property type="entry name" value="BIOSYNTHETIC PEPTIDOGLYCAN TRANSGLYCOSYLASE"/>
    <property type="match status" value="1"/>
</dbReference>
<dbReference type="UniPathway" id="UPA00219"/>
<proteinExistence type="inferred from homology"/>
<keyword evidence="1 11" id="KW-1003">Cell membrane</keyword>
<dbReference type="NCBIfam" id="TIGR02070">
    <property type="entry name" value="mono_pep_trsgly"/>
    <property type="match status" value="1"/>
</dbReference>
<dbReference type="PANTHER" id="PTHR30400">
    <property type="entry name" value="MONOFUNCTIONAL BIOSYNTHETIC PEPTIDOGLYCAN TRANSGLYCOSYLASE"/>
    <property type="match status" value="1"/>
</dbReference>
<evidence type="ECO:0000256" key="2">
    <source>
        <dbReference type="ARBA" id="ARBA00022519"/>
    </source>
</evidence>
<keyword evidence="2 11" id="KW-0997">Cell inner membrane</keyword>
<keyword evidence="10 11" id="KW-0961">Cell wall biogenesis/degradation</keyword>
<evidence type="ECO:0000313" key="14">
    <source>
        <dbReference type="EMBL" id="MTD95291.1"/>
    </source>
</evidence>
<comment type="function">
    <text evidence="11">Peptidoglycan polymerase that catalyzes glycan chain elongation from lipid-linked precursors.</text>
</comment>
<keyword evidence="15" id="KW-1185">Reference proteome</keyword>
<dbReference type="Proteomes" id="UP000440694">
    <property type="component" value="Unassembled WGS sequence"/>
</dbReference>
<organism evidence="14 15">
    <name type="scientific">Hyphomicrobium album</name>
    <dbReference type="NCBI Taxonomy" id="2665159"/>
    <lineage>
        <taxon>Bacteria</taxon>
        <taxon>Pseudomonadati</taxon>
        <taxon>Pseudomonadota</taxon>
        <taxon>Alphaproteobacteria</taxon>
        <taxon>Hyphomicrobiales</taxon>
        <taxon>Hyphomicrobiaceae</taxon>
        <taxon>Hyphomicrobium</taxon>
    </lineage>
</organism>
<dbReference type="GO" id="GO:0071555">
    <property type="term" value="P:cell wall organization"/>
    <property type="evidence" value="ECO:0007669"/>
    <property type="project" value="UniProtKB-KW"/>
</dbReference>
<evidence type="ECO:0000256" key="4">
    <source>
        <dbReference type="ARBA" id="ARBA00022679"/>
    </source>
</evidence>
<keyword evidence="9 11" id="KW-0472">Membrane</keyword>
<name>A0A6I3KRD9_9HYPH</name>
<dbReference type="AlphaFoldDB" id="A0A6I3KRD9"/>
<dbReference type="InterPro" id="IPR023346">
    <property type="entry name" value="Lysozyme-like_dom_sf"/>
</dbReference>
<dbReference type="GO" id="GO:0009252">
    <property type="term" value="P:peptidoglycan biosynthetic process"/>
    <property type="evidence" value="ECO:0007669"/>
    <property type="project" value="UniProtKB-UniRule"/>
</dbReference>
<evidence type="ECO:0000313" key="15">
    <source>
        <dbReference type="Proteomes" id="UP000440694"/>
    </source>
</evidence>
<keyword evidence="5 11" id="KW-0812">Transmembrane</keyword>
<dbReference type="InterPro" id="IPR036950">
    <property type="entry name" value="PBP_transglycosylase"/>
</dbReference>
<keyword evidence="6 11" id="KW-0133">Cell shape</keyword>
<feature type="compositionally biased region" description="Low complexity" evidence="12">
    <location>
        <begin position="47"/>
        <end position="58"/>
    </location>
</feature>
<dbReference type="GO" id="GO:0005886">
    <property type="term" value="C:plasma membrane"/>
    <property type="evidence" value="ECO:0007669"/>
    <property type="project" value="UniProtKB-SubCell"/>
</dbReference>
<dbReference type="EC" id="2.4.99.28" evidence="11"/>
<comment type="catalytic activity">
    <reaction evidence="11">
        <text>[GlcNAc-(1-&gt;4)-Mur2Ac(oyl-L-Ala-gamma-D-Glu-L-Lys-D-Ala-D-Ala)](n)-di-trans,octa-cis-undecaprenyl diphosphate + beta-D-GlcNAc-(1-&gt;4)-Mur2Ac(oyl-L-Ala-gamma-D-Glu-L-Lys-D-Ala-D-Ala)-di-trans,octa-cis-undecaprenyl diphosphate = [GlcNAc-(1-&gt;4)-Mur2Ac(oyl-L-Ala-gamma-D-Glu-L-Lys-D-Ala-D-Ala)](n+1)-di-trans,octa-cis-undecaprenyl diphosphate + di-trans,octa-cis-undecaprenyl diphosphate + H(+)</text>
        <dbReference type="Rhea" id="RHEA:23708"/>
        <dbReference type="Rhea" id="RHEA-COMP:9602"/>
        <dbReference type="Rhea" id="RHEA-COMP:9603"/>
        <dbReference type="ChEBI" id="CHEBI:15378"/>
        <dbReference type="ChEBI" id="CHEBI:58405"/>
        <dbReference type="ChEBI" id="CHEBI:60033"/>
        <dbReference type="ChEBI" id="CHEBI:78435"/>
        <dbReference type="EC" id="2.4.99.28"/>
    </reaction>
</comment>
<comment type="subcellular location">
    <subcellularLocation>
        <location evidence="11">Cell inner membrane</location>
        <topology evidence="11">Single-pass membrane protein</topology>
    </subcellularLocation>
</comment>
<evidence type="ECO:0000256" key="11">
    <source>
        <dbReference type="HAMAP-Rule" id="MF_00766"/>
    </source>
</evidence>
<dbReference type="InterPro" id="IPR001264">
    <property type="entry name" value="Glyco_trans_51"/>
</dbReference>
<dbReference type="InterPro" id="IPR011812">
    <property type="entry name" value="Pep_trsgly"/>
</dbReference>
<evidence type="ECO:0000256" key="7">
    <source>
        <dbReference type="ARBA" id="ARBA00022984"/>
    </source>
</evidence>
<evidence type="ECO:0000256" key="1">
    <source>
        <dbReference type="ARBA" id="ARBA00022475"/>
    </source>
</evidence>
<evidence type="ECO:0000256" key="10">
    <source>
        <dbReference type="ARBA" id="ARBA00023316"/>
    </source>
</evidence>
<dbReference type="GO" id="GO:0009274">
    <property type="term" value="C:peptidoglycan-based cell wall"/>
    <property type="evidence" value="ECO:0007669"/>
    <property type="project" value="InterPro"/>
</dbReference>
<feature type="domain" description="Glycosyl transferase family 51" evidence="13">
    <location>
        <begin position="115"/>
        <end position="274"/>
    </location>
</feature>
<dbReference type="HAMAP" id="MF_00766">
    <property type="entry name" value="PGT_MtgA"/>
    <property type="match status" value="1"/>
</dbReference>
<dbReference type="Gene3D" id="1.10.3810.10">
    <property type="entry name" value="Biosynthetic peptidoglycan transglycosylase-like"/>
    <property type="match status" value="1"/>
</dbReference>
<feature type="region of interest" description="Disordered" evidence="12">
    <location>
        <begin position="260"/>
        <end position="293"/>
    </location>
</feature>
<evidence type="ECO:0000256" key="9">
    <source>
        <dbReference type="ARBA" id="ARBA00023136"/>
    </source>
</evidence>
<reference evidence="14 15" key="1">
    <citation type="submission" date="2019-11" db="EMBL/GenBank/DDBJ databases">
        <title>Identification of a novel strain.</title>
        <authorList>
            <person name="Xu Q."/>
            <person name="Wang G."/>
        </authorList>
    </citation>
    <scope>NUCLEOTIDE SEQUENCE [LARGE SCALE GENOMIC DNA]</scope>
    <source>
        <strain evidence="15">xq</strain>
    </source>
</reference>
<gene>
    <name evidence="11 14" type="primary">mtgA</name>
    <name evidence="14" type="ORF">GIW81_13210</name>
</gene>
<dbReference type="GO" id="GO:0008955">
    <property type="term" value="F:peptidoglycan glycosyltransferase activity"/>
    <property type="evidence" value="ECO:0007669"/>
    <property type="project" value="UniProtKB-UniRule"/>
</dbReference>
<evidence type="ECO:0000256" key="3">
    <source>
        <dbReference type="ARBA" id="ARBA00022676"/>
    </source>
</evidence>
<feature type="transmembrane region" description="Helical" evidence="11">
    <location>
        <begin position="76"/>
        <end position="98"/>
    </location>
</feature>
<dbReference type="GO" id="GO:0016763">
    <property type="term" value="F:pentosyltransferase activity"/>
    <property type="evidence" value="ECO:0007669"/>
    <property type="project" value="InterPro"/>
</dbReference>
<dbReference type="EMBL" id="WMBQ01000002">
    <property type="protein sequence ID" value="MTD95291.1"/>
    <property type="molecule type" value="Genomic_DNA"/>
</dbReference>
<comment type="pathway">
    <text evidence="11">Cell wall biogenesis; peptidoglycan biosynthesis.</text>
</comment>
<sequence>MRPKDPAPRRPVPPPPSPAPRAPTLQHDVAAAWAPPQRREPSFYRDAPQQPAAEATAVAAPESRDWRDLIRRAANVAFLVFVGWFVAVLLLIGVYRFVNPPFSMLMMQQALTGTPIDKQWVPIERISPNLSRAVIVAEDGRFCEHWGIDFIEMAHAVRRASDGYPRGASTITMQVAKNLFLVPTKSYLRKIVEVPLTFAIELAWPKWRILEIYLNIVEWGPGVFGAEAASRAHFGRPASSLSARQAAQLAVVLPNPIVRDAGSPGPRTSRRASTIQARAAGNRTASSCVDGRR</sequence>
<dbReference type="Pfam" id="PF00912">
    <property type="entry name" value="Transgly"/>
    <property type="match status" value="1"/>
</dbReference>
<keyword evidence="4 11" id="KW-0808">Transferase</keyword>
<feature type="compositionally biased region" description="Pro residues" evidence="12">
    <location>
        <begin position="9"/>
        <end position="21"/>
    </location>
</feature>
<evidence type="ECO:0000259" key="13">
    <source>
        <dbReference type="Pfam" id="PF00912"/>
    </source>
</evidence>
<evidence type="ECO:0000256" key="5">
    <source>
        <dbReference type="ARBA" id="ARBA00022692"/>
    </source>
</evidence>
<evidence type="ECO:0000256" key="6">
    <source>
        <dbReference type="ARBA" id="ARBA00022960"/>
    </source>
</evidence>
<dbReference type="SUPFAM" id="SSF53955">
    <property type="entry name" value="Lysozyme-like"/>
    <property type="match status" value="1"/>
</dbReference>
<dbReference type="GO" id="GO:0008360">
    <property type="term" value="P:regulation of cell shape"/>
    <property type="evidence" value="ECO:0007669"/>
    <property type="project" value="UniProtKB-KW"/>
</dbReference>
<comment type="caution">
    <text evidence="14">The sequence shown here is derived from an EMBL/GenBank/DDBJ whole genome shotgun (WGS) entry which is preliminary data.</text>
</comment>
<accession>A0A6I3KRD9</accession>
<keyword evidence="8 11" id="KW-1133">Transmembrane helix</keyword>
<protein>
    <recommendedName>
        <fullName evidence="11">Biosynthetic peptidoglycan transglycosylase</fullName>
        <ecNumber evidence="11">2.4.99.28</ecNumber>
    </recommendedName>
    <alternativeName>
        <fullName evidence="11">Glycan polymerase</fullName>
    </alternativeName>
    <alternativeName>
        <fullName evidence="11">Peptidoglycan glycosyltransferase MtgA</fullName>
        <shortName evidence="11">PGT</shortName>
    </alternativeName>
</protein>
<feature type="region of interest" description="Disordered" evidence="12">
    <location>
        <begin position="1"/>
        <end position="58"/>
    </location>
</feature>
<keyword evidence="3 11" id="KW-0328">Glycosyltransferase</keyword>
<evidence type="ECO:0000256" key="8">
    <source>
        <dbReference type="ARBA" id="ARBA00022989"/>
    </source>
</evidence>
<comment type="similarity">
    <text evidence="11">Belongs to the glycosyltransferase 51 family.</text>
</comment>
<keyword evidence="7 11" id="KW-0573">Peptidoglycan synthesis</keyword>
<evidence type="ECO:0000256" key="12">
    <source>
        <dbReference type="SAM" id="MobiDB-lite"/>
    </source>
</evidence>